<gene>
    <name evidence="2" type="ORF">S06H3_16921</name>
</gene>
<proteinExistence type="predicted"/>
<organism evidence="2">
    <name type="scientific">marine sediment metagenome</name>
    <dbReference type="NCBI Taxonomy" id="412755"/>
    <lineage>
        <taxon>unclassified sequences</taxon>
        <taxon>metagenomes</taxon>
        <taxon>ecological metagenomes</taxon>
    </lineage>
</organism>
<reference evidence="2" key="1">
    <citation type="journal article" date="2014" name="Front. Microbiol.">
        <title>High frequency of phylogenetically diverse reductive dehalogenase-homologous genes in deep subseafloor sedimentary metagenomes.</title>
        <authorList>
            <person name="Kawai M."/>
            <person name="Futagami T."/>
            <person name="Toyoda A."/>
            <person name="Takaki Y."/>
            <person name="Nishi S."/>
            <person name="Hori S."/>
            <person name="Arai W."/>
            <person name="Tsubouchi T."/>
            <person name="Morono Y."/>
            <person name="Uchiyama I."/>
            <person name="Ito T."/>
            <person name="Fujiyama A."/>
            <person name="Inagaki F."/>
            <person name="Takami H."/>
        </authorList>
    </citation>
    <scope>NUCLEOTIDE SEQUENCE</scope>
    <source>
        <strain evidence="2">Expedition CK06-06</strain>
    </source>
</reference>
<name>X1MB96_9ZZZZ</name>
<sequence length="38" mass="4045">QAGAGIVADSEPESEYEETLNKARALIKAIEIAEEGIE</sequence>
<dbReference type="EMBL" id="BARV01008414">
    <property type="protein sequence ID" value="GAI03624.1"/>
    <property type="molecule type" value="Genomic_DNA"/>
</dbReference>
<protein>
    <recommendedName>
        <fullName evidence="1">Chorismate-utilising enzyme C-terminal domain-containing protein</fullName>
    </recommendedName>
</protein>
<accession>X1MB96</accession>
<evidence type="ECO:0000313" key="2">
    <source>
        <dbReference type="EMBL" id="GAI03624.1"/>
    </source>
</evidence>
<dbReference type="SUPFAM" id="SSF56322">
    <property type="entry name" value="ADC synthase"/>
    <property type="match status" value="1"/>
</dbReference>
<dbReference type="AlphaFoldDB" id="X1MB96"/>
<evidence type="ECO:0000259" key="1">
    <source>
        <dbReference type="Pfam" id="PF00425"/>
    </source>
</evidence>
<feature type="domain" description="Chorismate-utilising enzyme C-terminal" evidence="1">
    <location>
        <begin position="1"/>
        <end position="22"/>
    </location>
</feature>
<dbReference type="Gene3D" id="3.60.120.10">
    <property type="entry name" value="Anthranilate synthase"/>
    <property type="match status" value="1"/>
</dbReference>
<comment type="caution">
    <text evidence="2">The sequence shown here is derived from an EMBL/GenBank/DDBJ whole genome shotgun (WGS) entry which is preliminary data.</text>
</comment>
<feature type="non-terminal residue" evidence="2">
    <location>
        <position position="1"/>
    </location>
</feature>
<dbReference type="InterPro" id="IPR005801">
    <property type="entry name" value="ADC_synthase"/>
</dbReference>
<dbReference type="Pfam" id="PF00425">
    <property type="entry name" value="Chorismate_bind"/>
    <property type="match status" value="1"/>
</dbReference>
<dbReference type="InterPro" id="IPR015890">
    <property type="entry name" value="Chorismate_C"/>
</dbReference>